<dbReference type="RefSeq" id="WP_213247610.1">
    <property type="nucleotide sequence ID" value="NZ_CP045806.1"/>
</dbReference>
<dbReference type="EMBL" id="CP045809">
    <property type="protein sequence ID" value="QHN34475.1"/>
    <property type="molecule type" value="Genomic_DNA"/>
</dbReference>
<dbReference type="PANTHER" id="PTHR43698">
    <property type="entry name" value="RIBD C-TERMINAL DOMAIN CONTAINING PROTEIN"/>
    <property type="match status" value="1"/>
</dbReference>
<sequence length="142" mass="15371">MSENGFDQIFPTGEPNDAFAQYFIGQSYLAPLTDGSVPVSNVSFEPGCRNNWHIHHGENGGGDQILLCTAGSGWYQAEGEDPVSMVPGTAIRVPAGTKHWHGAKADAWFSHLAFITPGEGVRNEWLEPVTDEVYGQLPNNGK</sequence>
<name>A0ABX6IGQ3_9ACTN</name>
<dbReference type="CDD" id="cd02233">
    <property type="entry name" value="cupin_HNL-like"/>
    <property type="match status" value="1"/>
</dbReference>
<dbReference type="PANTHER" id="PTHR43698:SF1">
    <property type="entry name" value="BLL4564 PROTEIN"/>
    <property type="match status" value="1"/>
</dbReference>
<evidence type="ECO:0000313" key="1">
    <source>
        <dbReference type="EMBL" id="QHN34475.1"/>
    </source>
</evidence>
<dbReference type="Proteomes" id="UP001059836">
    <property type="component" value="Chromosome"/>
</dbReference>
<reference evidence="1" key="1">
    <citation type="journal article" date="2021" name="Nat. Microbiol.">
        <title>Cocultivation of an ultrasmall environmental parasitic bacterium with lytic ability against bacteria associated with wastewater foams.</title>
        <authorList>
            <person name="Batinovic S."/>
            <person name="Rose J.J.A."/>
            <person name="Ratcliffe J."/>
            <person name="Seviour R.J."/>
            <person name="Petrovski S."/>
        </authorList>
    </citation>
    <scope>NUCLEOTIDE SEQUENCE</scope>
    <source>
        <strain evidence="1">CON9</strain>
    </source>
</reference>
<protein>
    <submittedName>
        <fullName evidence="1">Cupin domain-containing protein</fullName>
    </submittedName>
</protein>
<dbReference type="Gene3D" id="2.60.120.10">
    <property type="entry name" value="Jelly Rolls"/>
    <property type="match status" value="1"/>
</dbReference>
<organism evidence="1 2">
    <name type="scientific">Gordonia pseudamarae</name>
    <dbReference type="NCBI Taxonomy" id="2831662"/>
    <lineage>
        <taxon>Bacteria</taxon>
        <taxon>Bacillati</taxon>
        <taxon>Actinomycetota</taxon>
        <taxon>Actinomycetes</taxon>
        <taxon>Mycobacteriales</taxon>
        <taxon>Gordoniaceae</taxon>
        <taxon>Gordonia</taxon>
    </lineage>
</organism>
<dbReference type="SUPFAM" id="SSF51182">
    <property type="entry name" value="RmlC-like cupins"/>
    <property type="match status" value="1"/>
</dbReference>
<keyword evidence="2" id="KW-1185">Reference proteome</keyword>
<dbReference type="InterPro" id="IPR014710">
    <property type="entry name" value="RmlC-like_jellyroll"/>
</dbReference>
<gene>
    <name evidence="1" type="ORF">GII31_05735</name>
</gene>
<dbReference type="InterPro" id="IPR011051">
    <property type="entry name" value="RmlC_Cupin_sf"/>
</dbReference>
<proteinExistence type="predicted"/>
<dbReference type="InterPro" id="IPR047263">
    <property type="entry name" value="HNL-like_cupin"/>
</dbReference>
<evidence type="ECO:0000313" key="2">
    <source>
        <dbReference type="Proteomes" id="UP001059836"/>
    </source>
</evidence>
<accession>A0ABX6IGQ3</accession>